<reference evidence="2 3" key="1">
    <citation type="journal article" date="2011" name="J. Bacteriol.">
        <title>Complete genome sequences of the chemolithoautotrophic Oligotropha carboxidovorans strains OM4 and OM5.</title>
        <authorList>
            <person name="Volland S."/>
            <person name="Rachinger M."/>
            <person name="Strittmatter A."/>
            <person name="Daniel R."/>
            <person name="Gottschalk G."/>
            <person name="Meyer O."/>
        </authorList>
    </citation>
    <scope>NUCLEOTIDE SEQUENCE [LARGE SCALE GENOMIC DNA]</scope>
    <source>
        <strain evidence="3">ATCC 49405 / DSM 1227 / KCTC 32145 / OM5</strain>
    </source>
</reference>
<accession>F8BYJ1</accession>
<feature type="compositionally biased region" description="Pro residues" evidence="1">
    <location>
        <begin position="79"/>
        <end position="97"/>
    </location>
</feature>
<dbReference type="HOGENOM" id="CLU_108903_0_0_5"/>
<proteinExistence type="predicted"/>
<organism evidence="2 3">
    <name type="scientific">Afipia carboxidovorans (strain ATCC 49405 / DSM 1227 / KCTC 32145 / OM5)</name>
    <name type="common">Oligotropha carboxidovorans</name>
    <dbReference type="NCBI Taxonomy" id="504832"/>
    <lineage>
        <taxon>Bacteria</taxon>
        <taxon>Pseudomonadati</taxon>
        <taxon>Pseudomonadota</taxon>
        <taxon>Alphaproteobacteria</taxon>
        <taxon>Hyphomicrobiales</taxon>
        <taxon>Nitrobacteraceae</taxon>
        <taxon>Afipia</taxon>
    </lineage>
</organism>
<sequence length="221" mass="22127">MRRWVGYLGIRSCRAAAGLVVCGAFLGGALPALSQSFAPGAESAAPAANAPVTSAPLAPVTGAPASPAPQAGAPLTQAAPPPAPQPPAPQMGTPPPRSGSSGFVEELGKLLKDSASHLSSGLKGSQKTLEDFNAKTKSATDGLTKMQSVTTGRAACPVAANGAPDCNTAAETLCKAKGFAHGKSLDIETAEKCSARVYISGRTGAPGECRTENFVTRALCQ</sequence>
<name>F8BYJ1_AFIC5</name>
<feature type="region of interest" description="Disordered" evidence="1">
    <location>
        <begin position="58"/>
        <end position="103"/>
    </location>
</feature>
<gene>
    <name evidence="2" type="ordered locus">OCA5_c07480</name>
</gene>
<dbReference type="eggNOG" id="ENOG502ZQMF">
    <property type="taxonomic scope" value="Bacteria"/>
</dbReference>
<protein>
    <submittedName>
        <fullName evidence="2">Uncharacterized protein</fullName>
    </submittedName>
</protein>
<keyword evidence="3" id="KW-1185">Reference proteome</keyword>
<dbReference type="KEGG" id="ocg:OCA5_c07480"/>
<dbReference type="AlphaFoldDB" id="F8BYJ1"/>
<dbReference type="OrthoDB" id="8139404at2"/>
<evidence type="ECO:0000313" key="2">
    <source>
        <dbReference type="EMBL" id="AEI05471.1"/>
    </source>
</evidence>
<dbReference type="EMBL" id="CP002826">
    <property type="protein sequence ID" value="AEI05471.1"/>
    <property type="molecule type" value="Genomic_DNA"/>
</dbReference>
<evidence type="ECO:0000256" key="1">
    <source>
        <dbReference type="SAM" id="MobiDB-lite"/>
    </source>
</evidence>
<evidence type="ECO:0000313" key="3">
    <source>
        <dbReference type="Proteomes" id="UP000007730"/>
    </source>
</evidence>
<dbReference type="PATRIC" id="fig|504832.7.peg.793"/>
<dbReference type="STRING" id="504832.OCA5_c07480"/>
<dbReference type="Proteomes" id="UP000007730">
    <property type="component" value="Chromosome"/>
</dbReference>
<feature type="compositionally biased region" description="Low complexity" evidence="1">
    <location>
        <begin position="58"/>
        <end position="78"/>
    </location>
</feature>